<gene>
    <name evidence="1" type="ORF">LPTSP3_g04690</name>
</gene>
<evidence type="ECO:0000313" key="1">
    <source>
        <dbReference type="EMBL" id="BDA77539.1"/>
    </source>
</evidence>
<sequence length="471" mass="51043">MNEFLTPHCRNWANNFGTGRYLTMLNDLATLPNGDIIATGITNEPLTSGNDLIKETKTPFTGVAGIDSNIFIVRISSRTGAAAWIDYLGKPQSSDSARPTIKVSTSGEIVIGGVAVPSGLTNSISLMSGNPYSFLLAKYSQDGTRQWLTYLDSTDITWPFAFDVDTKNYIHLFLGLNGGNNHSPLTEFPSPTNAHSGETINPDILYALLSSNGEPISQQYIQGLGAEEAVSAVRSGDFVYLGGTAQNLLSTPNVTTHPFPGNKKNFLAKVKVNSNGQQEIQWVSYSGSVSSVESRVRKILDVKGNILSLGLASDSFGTPAEPSQTSGNRNLTYESFDAQGNSLWHSYFGHANADVIDGAVATIMYPTNSESIYSTTISQPGGERFLVSSSIEANQPSGMYPLATLKINANTGKFQRIFYEHNRPYPVLYYKNQVIQTCLGAIAVAYQEIPIFGNETRGYFSIKTIKTSDLP</sequence>
<dbReference type="EMBL" id="AP025028">
    <property type="protein sequence ID" value="BDA77539.1"/>
    <property type="molecule type" value="Genomic_DNA"/>
</dbReference>
<evidence type="ECO:0000313" key="2">
    <source>
        <dbReference type="Proteomes" id="UP000245263"/>
    </source>
</evidence>
<evidence type="ECO:0008006" key="3">
    <source>
        <dbReference type="Google" id="ProtNLM"/>
    </source>
</evidence>
<proteinExistence type="predicted"/>
<name>A0ABN6K9B2_9LEPT</name>
<keyword evidence="2" id="KW-1185">Reference proteome</keyword>
<reference evidence="1 2" key="1">
    <citation type="submission" date="2021-08" db="EMBL/GenBank/DDBJ databases">
        <title>Complete genome sequence of Leptospira kobayashii strain E30.</title>
        <authorList>
            <person name="Nakao R."/>
            <person name="Nakamura S."/>
            <person name="Masuzawa T."/>
            <person name="Koizumi N."/>
        </authorList>
    </citation>
    <scope>NUCLEOTIDE SEQUENCE [LARGE SCALE GENOMIC DNA]</scope>
    <source>
        <strain evidence="1 2">E30</strain>
    </source>
</reference>
<dbReference type="Proteomes" id="UP000245263">
    <property type="component" value="Chromosome 1"/>
</dbReference>
<accession>A0ABN6K9B2</accession>
<protein>
    <recommendedName>
        <fullName evidence="3">Lipoprotein</fullName>
    </recommendedName>
</protein>
<organism evidence="1 2">
    <name type="scientific">Leptospira kobayashii</name>
    <dbReference type="NCBI Taxonomy" id="1917830"/>
    <lineage>
        <taxon>Bacteria</taxon>
        <taxon>Pseudomonadati</taxon>
        <taxon>Spirochaetota</taxon>
        <taxon>Spirochaetia</taxon>
        <taxon>Leptospirales</taxon>
        <taxon>Leptospiraceae</taxon>
        <taxon>Leptospira</taxon>
    </lineage>
</organism>